<keyword evidence="3" id="KW-1185">Reference proteome</keyword>
<organism evidence="2 3">
    <name type="scientific">Mycena chlorophos</name>
    <name type="common">Agaric fungus</name>
    <name type="synonym">Agaricus chlorophos</name>
    <dbReference type="NCBI Taxonomy" id="658473"/>
    <lineage>
        <taxon>Eukaryota</taxon>
        <taxon>Fungi</taxon>
        <taxon>Dikarya</taxon>
        <taxon>Basidiomycota</taxon>
        <taxon>Agaricomycotina</taxon>
        <taxon>Agaricomycetes</taxon>
        <taxon>Agaricomycetidae</taxon>
        <taxon>Agaricales</taxon>
        <taxon>Marasmiineae</taxon>
        <taxon>Mycenaceae</taxon>
        <taxon>Mycena</taxon>
    </lineage>
</organism>
<reference evidence="2" key="1">
    <citation type="submission" date="2014-09" db="EMBL/GenBank/DDBJ databases">
        <title>Genome sequence of the luminous mushroom Mycena chlorophos for searching fungal bioluminescence genes.</title>
        <authorList>
            <person name="Tanaka Y."/>
            <person name="Kasuga D."/>
            <person name="Oba Y."/>
            <person name="Hase S."/>
            <person name="Sato K."/>
            <person name="Oba Y."/>
            <person name="Sakakibara Y."/>
        </authorList>
    </citation>
    <scope>NUCLEOTIDE SEQUENCE</scope>
</reference>
<feature type="signal peptide" evidence="1">
    <location>
        <begin position="1"/>
        <end position="25"/>
    </location>
</feature>
<evidence type="ECO:0000313" key="2">
    <source>
        <dbReference type="EMBL" id="GAT44239.1"/>
    </source>
</evidence>
<accession>A0ABQ0KZA4</accession>
<gene>
    <name evidence="2" type="ORF">MCHLO_01877</name>
</gene>
<sequence>MTSKPEGRIDSWALIPLLLLRSSLRVQVARRWRCQGSRLRLCTGDGAGKDTRGCDARLRLRAWAAGGSGLLCACLGSFFARASRALPAVLPRALQSVAAVEGTRVEAREELEEHCEGGRECHMTPCDPDQPRFSSYHPPPPPAAVLPSSLPHHCGSAESEPTKYNATSTRVFVGWRRHCEGASPALDANGSA</sequence>
<dbReference type="Proteomes" id="UP000815677">
    <property type="component" value="Unassembled WGS sequence"/>
</dbReference>
<proteinExistence type="predicted"/>
<dbReference type="EMBL" id="DF839592">
    <property type="protein sequence ID" value="GAT44239.1"/>
    <property type="molecule type" value="Genomic_DNA"/>
</dbReference>
<evidence type="ECO:0000313" key="3">
    <source>
        <dbReference type="Proteomes" id="UP000815677"/>
    </source>
</evidence>
<keyword evidence="1" id="KW-0732">Signal</keyword>
<feature type="chain" id="PRO_5046179581" evidence="1">
    <location>
        <begin position="26"/>
        <end position="192"/>
    </location>
</feature>
<evidence type="ECO:0000256" key="1">
    <source>
        <dbReference type="SAM" id="SignalP"/>
    </source>
</evidence>
<name>A0ABQ0KZA4_MYCCL</name>
<protein>
    <submittedName>
        <fullName evidence="2">Uncharacterized protein</fullName>
    </submittedName>
</protein>